<dbReference type="InterPro" id="IPR029060">
    <property type="entry name" value="PIN-like_dom_sf"/>
</dbReference>
<comment type="caution">
    <text evidence="1">The sequence shown here is derived from an EMBL/GenBank/DDBJ whole genome shotgun (WGS) entry which is preliminary data.</text>
</comment>
<dbReference type="EC" id="3.1.-.-" evidence="1"/>
<sequence>MMLSLNTQGFAILWMAMGKPIGSLDTMIAASCLSHQFTIVTHNVFEFSRVPGLTVENWQ</sequence>
<evidence type="ECO:0000313" key="1">
    <source>
        <dbReference type="EMBL" id="TWU48208.1"/>
    </source>
</evidence>
<organism evidence="1 2">
    <name type="scientific">Rubripirellula reticaptiva</name>
    <dbReference type="NCBI Taxonomy" id="2528013"/>
    <lineage>
        <taxon>Bacteria</taxon>
        <taxon>Pseudomonadati</taxon>
        <taxon>Planctomycetota</taxon>
        <taxon>Planctomycetia</taxon>
        <taxon>Pirellulales</taxon>
        <taxon>Pirellulaceae</taxon>
        <taxon>Rubripirellula</taxon>
    </lineage>
</organism>
<evidence type="ECO:0000313" key="2">
    <source>
        <dbReference type="Proteomes" id="UP000317977"/>
    </source>
</evidence>
<dbReference type="SUPFAM" id="SSF88723">
    <property type="entry name" value="PIN domain-like"/>
    <property type="match status" value="1"/>
</dbReference>
<gene>
    <name evidence="1" type="primary">vapC_2</name>
    <name evidence="1" type="ORF">Poly59_50540</name>
</gene>
<dbReference type="Proteomes" id="UP000317977">
    <property type="component" value="Unassembled WGS sequence"/>
</dbReference>
<protein>
    <submittedName>
        <fullName evidence="1">tRNA(fMet)-specific endonuclease VapC</fullName>
        <ecNumber evidence="1">3.1.-.-</ecNumber>
    </submittedName>
</protein>
<reference evidence="1 2" key="1">
    <citation type="submission" date="2019-02" db="EMBL/GenBank/DDBJ databases">
        <title>Deep-cultivation of Planctomycetes and their phenomic and genomic characterization uncovers novel biology.</title>
        <authorList>
            <person name="Wiegand S."/>
            <person name="Jogler M."/>
            <person name="Boedeker C."/>
            <person name="Pinto D."/>
            <person name="Vollmers J."/>
            <person name="Rivas-Marin E."/>
            <person name="Kohn T."/>
            <person name="Peeters S.H."/>
            <person name="Heuer A."/>
            <person name="Rast P."/>
            <person name="Oberbeckmann S."/>
            <person name="Bunk B."/>
            <person name="Jeske O."/>
            <person name="Meyerdierks A."/>
            <person name="Storesund J.E."/>
            <person name="Kallscheuer N."/>
            <person name="Luecker S."/>
            <person name="Lage O.M."/>
            <person name="Pohl T."/>
            <person name="Merkel B.J."/>
            <person name="Hornburger P."/>
            <person name="Mueller R.-W."/>
            <person name="Bruemmer F."/>
            <person name="Labrenz M."/>
            <person name="Spormann A.M."/>
            <person name="Op Den Camp H."/>
            <person name="Overmann J."/>
            <person name="Amann R."/>
            <person name="Jetten M.S.M."/>
            <person name="Mascher T."/>
            <person name="Medema M.H."/>
            <person name="Devos D.P."/>
            <person name="Kaster A.-K."/>
            <person name="Ovreas L."/>
            <person name="Rohde M."/>
            <person name="Galperin M.Y."/>
            <person name="Jogler C."/>
        </authorList>
    </citation>
    <scope>NUCLEOTIDE SEQUENCE [LARGE SCALE GENOMIC DNA]</scope>
    <source>
        <strain evidence="1 2">Poly59</strain>
    </source>
</reference>
<dbReference type="GO" id="GO:0016787">
    <property type="term" value="F:hydrolase activity"/>
    <property type="evidence" value="ECO:0007669"/>
    <property type="project" value="UniProtKB-KW"/>
</dbReference>
<dbReference type="GO" id="GO:0004519">
    <property type="term" value="F:endonuclease activity"/>
    <property type="evidence" value="ECO:0007669"/>
    <property type="project" value="UniProtKB-KW"/>
</dbReference>
<dbReference type="EMBL" id="SJPX01000005">
    <property type="protein sequence ID" value="TWU48208.1"/>
    <property type="molecule type" value="Genomic_DNA"/>
</dbReference>
<keyword evidence="1" id="KW-0378">Hydrolase</keyword>
<keyword evidence="2" id="KW-1185">Reference proteome</keyword>
<dbReference type="Gene3D" id="3.40.50.1010">
    <property type="entry name" value="5'-nuclease"/>
    <property type="match status" value="1"/>
</dbReference>
<proteinExistence type="predicted"/>
<keyword evidence="1" id="KW-0255">Endonuclease</keyword>
<name>A0A5C6EHB9_9BACT</name>
<keyword evidence="1" id="KW-0540">Nuclease</keyword>
<accession>A0A5C6EHB9</accession>
<dbReference type="AlphaFoldDB" id="A0A5C6EHB9"/>